<dbReference type="InterPro" id="IPR006764">
    <property type="entry name" value="SAM_dep_MeTrfase_SAV2177_type"/>
</dbReference>
<evidence type="ECO:0000313" key="1">
    <source>
        <dbReference type="EMBL" id="MFA1537782.1"/>
    </source>
</evidence>
<proteinExistence type="predicted"/>
<dbReference type="EC" id="2.1.1.-" evidence="1"/>
<protein>
    <submittedName>
        <fullName evidence="1">SAM-dependent methyltransferase</fullName>
        <ecNumber evidence="1">2.1.1.-</ecNumber>
    </submittedName>
</protein>
<keyword evidence="1" id="KW-0489">Methyltransferase</keyword>
<dbReference type="EMBL" id="JAXCEI010000001">
    <property type="protein sequence ID" value="MFA1537782.1"/>
    <property type="molecule type" value="Genomic_DNA"/>
</dbReference>
<dbReference type="RefSeq" id="WP_371947112.1">
    <property type="nucleotide sequence ID" value="NZ_JAXCEI010000001.1"/>
</dbReference>
<dbReference type="PIRSF" id="PIRSF017393">
    <property type="entry name" value="MTase_SAV2177"/>
    <property type="match status" value="1"/>
</dbReference>
<name>A0ABV4Q3Q1_9ACTN</name>
<dbReference type="Pfam" id="PF04672">
    <property type="entry name" value="Methyltransf_19"/>
    <property type="match status" value="1"/>
</dbReference>
<evidence type="ECO:0000313" key="2">
    <source>
        <dbReference type="Proteomes" id="UP001569963"/>
    </source>
</evidence>
<gene>
    <name evidence="1" type="ORF">SM611_02465</name>
</gene>
<reference evidence="1 2" key="1">
    <citation type="submission" date="2023-11" db="EMBL/GenBank/DDBJ databases">
        <title>Actinomadura monticuli sp. nov., isolated from volcanic ash.</title>
        <authorList>
            <person name="Lee S.D."/>
            <person name="Yang H."/>
            <person name="Kim I.S."/>
        </authorList>
    </citation>
    <scope>NUCLEOTIDE SEQUENCE [LARGE SCALE GENOMIC DNA]</scope>
    <source>
        <strain evidence="1 2">DLS-62</strain>
    </source>
</reference>
<comment type="caution">
    <text evidence="1">The sequence shown here is derived from an EMBL/GenBank/DDBJ whole genome shotgun (WGS) entry which is preliminary data.</text>
</comment>
<dbReference type="Proteomes" id="UP001569963">
    <property type="component" value="Unassembled WGS sequence"/>
</dbReference>
<keyword evidence="2" id="KW-1185">Reference proteome</keyword>
<dbReference type="InterPro" id="IPR029063">
    <property type="entry name" value="SAM-dependent_MTases_sf"/>
</dbReference>
<dbReference type="GO" id="GO:0008168">
    <property type="term" value="F:methyltransferase activity"/>
    <property type="evidence" value="ECO:0007669"/>
    <property type="project" value="UniProtKB-KW"/>
</dbReference>
<dbReference type="Gene3D" id="3.40.50.150">
    <property type="entry name" value="Vaccinia Virus protein VP39"/>
    <property type="match status" value="1"/>
</dbReference>
<keyword evidence="1" id="KW-0808">Transferase</keyword>
<dbReference type="GO" id="GO:0032259">
    <property type="term" value="P:methylation"/>
    <property type="evidence" value="ECO:0007669"/>
    <property type="project" value="UniProtKB-KW"/>
</dbReference>
<organism evidence="1 2">
    <name type="scientific">Actinomadura monticuli</name>
    <dbReference type="NCBI Taxonomy" id="3097367"/>
    <lineage>
        <taxon>Bacteria</taxon>
        <taxon>Bacillati</taxon>
        <taxon>Actinomycetota</taxon>
        <taxon>Actinomycetes</taxon>
        <taxon>Streptosporangiales</taxon>
        <taxon>Thermomonosporaceae</taxon>
        <taxon>Actinomadura</taxon>
    </lineage>
</organism>
<sequence>MANGVPAEIDTSVPHSARIWNYWLGGKDNYAVDREVGAQVAEVFPGIVLAARTSRMFLGRAVRYLAAEAGVRQFLDVGTGLPTVDNTHEVAQRAAPDARIVYVDNDPLVLAHAHALLTSTEEGATRYVEADLYDPGSILALARGHLDFERPVALILNGIVGHVADDGQARAIIGTLLDALPSGSYLSLSDGTDTDAASVEAHRQYNESGAIPYNLRSPERIAAFFEGLEPVPPGLVTFTEWRPEPSPWHEQKVPGLCGVARKP</sequence>
<dbReference type="SUPFAM" id="SSF53335">
    <property type="entry name" value="S-adenosyl-L-methionine-dependent methyltransferases"/>
    <property type="match status" value="1"/>
</dbReference>
<accession>A0ABV4Q3Q1</accession>